<feature type="transmembrane region" description="Helical" evidence="1">
    <location>
        <begin position="297"/>
        <end position="314"/>
    </location>
</feature>
<dbReference type="Proteomes" id="UP000752647">
    <property type="component" value="Unassembled WGS sequence"/>
</dbReference>
<evidence type="ECO:0000259" key="2">
    <source>
        <dbReference type="Pfam" id="PF02698"/>
    </source>
</evidence>
<dbReference type="RefSeq" id="WP_224144154.1">
    <property type="nucleotide sequence ID" value="NZ_CBCPIF010000001.1"/>
</dbReference>
<protein>
    <submittedName>
        <fullName evidence="3">YdcF family protein</fullName>
    </submittedName>
</protein>
<feature type="domain" description="DUF218" evidence="2">
    <location>
        <begin position="148"/>
        <end position="269"/>
    </location>
</feature>
<name>A0A9Q3XVH3_9LACO</name>
<feature type="transmembrane region" description="Helical" evidence="1">
    <location>
        <begin position="90"/>
        <end position="111"/>
    </location>
</feature>
<dbReference type="GO" id="GO:0005886">
    <property type="term" value="C:plasma membrane"/>
    <property type="evidence" value="ECO:0007669"/>
    <property type="project" value="TreeGrafter"/>
</dbReference>
<accession>A0A9Q3XVH3</accession>
<dbReference type="InterPro" id="IPR003848">
    <property type="entry name" value="DUF218"/>
</dbReference>
<dbReference type="CDD" id="cd06259">
    <property type="entry name" value="YdcF-like"/>
    <property type="match status" value="1"/>
</dbReference>
<dbReference type="AlphaFoldDB" id="A0A9Q3XVH3"/>
<dbReference type="EMBL" id="JAHBFI010000014">
    <property type="protein sequence ID" value="MBZ5962597.1"/>
    <property type="molecule type" value="Genomic_DNA"/>
</dbReference>
<reference evidence="3" key="1">
    <citation type="submission" date="2021-05" db="EMBL/GenBank/DDBJ databases">
        <title>Pangenome of Leuconostoc gelidum warrants species status for Leuconostoc gelidum subsp. gasicomitatum.</title>
        <authorList>
            <person name="Johansson P."/>
            <person name="Sade E."/>
            <person name="Hultman J."/>
            <person name="Auvinen P."/>
            <person name="Bjorkroth J."/>
        </authorList>
    </citation>
    <scope>NUCLEOTIDE SEQUENCE</scope>
    <source>
        <strain evidence="3">A.21.4</strain>
    </source>
</reference>
<keyword evidence="1" id="KW-1133">Transmembrane helix</keyword>
<sequence>MEIFLFLTIIVLGILLYYQVQQNPATMRIGTLGVFIVIGVVIFMYHFLNVTPKVLKLTVHIGYSMAVFFGILLLLSMVRHSWKKSHQWGLPLLVGVYLMCLLLFSQWSLWWLSAPWLMLYFVWQFCRFIVSSVVYGYQSKAPTRGPLVVLGGGLAEGYRVGNIVDRRIQAAVTDANNMSEYPMIIFSGGQGEDQLISEAEAMRDWSVSRYAVPFEKTQLEKRSRNTYQNLKYTSQLLSQQPFTFYTSGYHVFRGVLLAKKQNIDAQGRGGFVPLVYRIPAFFREFAGVMSMNIRRQILWALVWGIIAFVINQIMTY</sequence>
<comment type="caution">
    <text evidence="3">The sequence shown here is derived from an EMBL/GenBank/DDBJ whole genome shotgun (WGS) entry which is preliminary data.</text>
</comment>
<dbReference type="Gene3D" id="3.40.50.620">
    <property type="entry name" value="HUPs"/>
    <property type="match status" value="1"/>
</dbReference>
<feature type="transmembrane region" description="Helical" evidence="1">
    <location>
        <begin position="60"/>
        <end position="78"/>
    </location>
</feature>
<dbReference type="InterPro" id="IPR014729">
    <property type="entry name" value="Rossmann-like_a/b/a_fold"/>
</dbReference>
<dbReference type="Pfam" id="PF02698">
    <property type="entry name" value="DUF218"/>
    <property type="match status" value="1"/>
</dbReference>
<feature type="transmembrane region" description="Helical" evidence="1">
    <location>
        <begin position="6"/>
        <end position="22"/>
    </location>
</feature>
<gene>
    <name evidence="3" type="ORF">KIJ12_05485</name>
</gene>
<organism evidence="3 4">
    <name type="scientific">Leuconostoc gasicomitatum</name>
    <dbReference type="NCBI Taxonomy" id="115778"/>
    <lineage>
        <taxon>Bacteria</taxon>
        <taxon>Bacillati</taxon>
        <taxon>Bacillota</taxon>
        <taxon>Bacilli</taxon>
        <taxon>Lactobacillales</taxon>
        <taxon>Lactobacillaceae</taxon>
        <taxon>Leuconostoc</taxon>
        <taxon>Leuconostoc gelidum group</taxon>
    </lineage>
</organism>
<feature type="transmembrane region" description="Helical" evidence="1">
    <location>
        <begin position="29"/>
        <end position="48"/>
    </location>
</feature>
<evidence type="ECO:0000313" key="3">
    <source>
        <dbReference type="EMBL" id="MBZ5962597.1"/>
    </source>
</evidence>
<proteinExistence type="predicted"/>
<keyword evidence="1" id="KW-0812">Transmembrane</keyword>
<dbReference type="PANTHER" id="PTHR30336">
    <property type="entry name" value="INNER MEMBRANE PROTEIN, PROBABLE PERMEASE"/>
    <property type="match status" value="1"/>
</dbReference>
<keyword evidence="1" id="KW-0472">Membrane</keyword>
<evidence type="ECO:0000256" key="1">
    <source>
        <dbReference type="SAM" id="Phobius"/>
    </source>
</evidence>
<feature type="transmembrane region" description="Helical" evidence="1">
    <location>
        <begin position="117"/>
        <end position="137"/>
    </location>
</feature>
<dbReference type="InterPro" id="IPR051599">
    <property type="entry name" value="Cell_Envelope_Assoc"/>
</dbReference>
<dbReference type="GO" id="GO:0043164">
    <property type="term" value="P:Gram-negative-bacterium-type cell wall biogenesis"/>
    <property type="evidence" value="ECO:0007669"/>
    <property type="project" value="TreeGrafter"/>
</dbReference>
<dbReference type="GO" id="GO:0000270">
    <property type="term" value="P:peptidoglycan metabolic process"/>
    <property type="evidence" value="ECO:0007669"/>
    <property type="project" value="TreeGrafter"/>
</dbReference>
<evidence type="ECO:0000313" key="4">
    <source>
        <dbReference type="Proteomes" id="UP000752647"/>
    </source>
</evidence>
<dbReference type="PANTHER" id="PTHR30336:SF4">
    <property type="entry name" value="ENVELOPE BIOGENESIS FACTOR ELYC"/>
    <property type="match status" value="1"/>
</dbReference>